<dbReference type="AlphaFoldDB" id="X1KQK3"/>
<evidence type="ECO:0000313" key="1">
    <source>
        <dbReference type="EMBL" id="GAH84293.1"/>
    </source>
</evidence>
<gene>
    <name evidence="1" type="ORF">S03H2_55945</name>
</gene>
<sequence length="57" mass="6048">MPQEYLSGRCGYFRKVLDGSNLLLEGNKGILGDGWFTGTAEAADGILATAIWATIKG</sequence>
<protein>
    <submittedName>
        <fullName evidence="1">Uncharacterized protein</fullName>
    </submittedName>
</protein>
<comment type="caution">
    <text evidence="1">The sequence shown here is derived from an EMBL/GenBank/DDBJ whole genome shotgun (WGS) entry which is preliminary data.</text>
</comment>
<proteinExistence type="predicted"/>
<dbReference type="EMBL" id="BARU01035773">
    <property type="protein sequence ID" value="GAH84293.1"/>
    <property type="molecule type" value="Genomic_DNA"/>
</dbReference>
<organism evidence="1">
    <name type="scientific">marine sediment metagenome</name>
    <dbReference type="NCBI Taxonomy" id="412755"/>
    <lineage>
        <taxon>unclassified sequences</taxon>
        <taxon>metagenomes</taxon>
        <taxon>ecological metagenomes</taxon>
    </lineage>
</organism>
<name>X1KQK3_9ZZZZ</name>
<reference evidence="1" key="1">
    <citation type="journal article" date="2014" name="Front. Microbiol.">
        <title>High frequency of phylogenetically diverse reductive dehalogenase-homologous genes in deep subseafloor sedimentary metagenomes.</title>
        <authorList>
            <person name="Kawai M."/>
            <person name="Futagami T."/>
            <person name="Toyoda A."/>
            <person name="Takaki Y."/>
            <person name="Nishi S."/>
            <person name="Hori S."/>
            <person name="Arai W."/>
            <person name="Tsubouchi T."/>
            <person name="Morono Y."/>
            <person name="Uchiyama I."/>
            <person name="Ito T."/>
            <person name="Fujiyama A."/>
            <person name="Inagaki F."/>
            <person name="Takami H."/>
        </authorList>
    </citation>
    <scope>NUCLEOTIDE SEQUENCE</scope>
    <source>
        <strain evidence="1">Expedition CK06-06</strain>
    </source>
</reference>
<accession>X1KQK3</accession>